<dbReference type="InterPro" id="IPR001412">
    <property type="entry name" value="aa-tRNA-synth_I_CS"/>
</dbReference>
<accession>A0ABU3I8F3</accession>
<keyword evidence="2" id="KW-0479">Metal-binding</keyword>
<keyword evidence="3 7" id="KW-0547">Nucleotide-binding</keyword>
<dbReference type="Proteomes" id="UP001247542">
    <property type="component" value="Unassembled WGS sequence"/>
</dbReference>
<reference evidence="9 10" key="1">
    <citation type="submission" date="2023-06" db="EMBL/GenBank/DDBJ databases">
        <title>Draft genome sequence of Gleimia hominis type strain CCUG 57540T.</title>
        <authorList>
            <person name="Salva-Serra F."/>
            <person name="Cardew S."/>
            <person name="Jensie Markopoulos S."/>
            <person name="Ohlen M."/>
            <person name="Inganas E."/>
            <person name="Svensson-Stadler L."/>
            <person name="Moore E.R.B."/>
        </authorList>
    </citation>
    <scope>NUCLEOTIDE SEQUENCE [LARGE SCALE GENOMIC DNA]</scope>
    <source>
        <strain evidence="9 10">CCUG 57540</strain>
    </source>
</reference>
<evidence type="ECO:0000256" key="1">
    <source>
        <dbReference type="ARBA" id="ARBA00022598"/>
    </source>
</evidence>
<keyword evidence="5 7" id="KW-0067">ATP-binding</keyword>
<evidence type="ECO:0000256" key="7">
    <source>
        <dbReference type="RuleBase" id="RU363037"/>
    </source>
</evidence>
<evidence type="ECO:0000313" key="10">
    <source>
        <dbReference type="Proteomes" id="UP001247542"/>
    </source>
</evidence>
<keyword evidence="4" id="KW-0862">Zinc</keyword>
<evidence type="ECO:0000256" key="4">
    <source>
        <dbReference type="ARBA" id="ARBA00022833"/>
    </source>
</evidence>
<dbReference type="Gene3D" id="3.40.50.620">
    <property type="entry name" value="HUPs"/>
    <property type="match status" value="1"/>
</dbReference>
<keyword evidence="1 7" id="KW-0436">Ligase</keyword>
<dbReference type="PANTHER" id="PTHR43311:SF1">
    <property type="entry name" value="GLUTAMYL-Q TRNA(ASP) SYNTHETASE"/>
    <property type="match status" value="1"/>
</dbReference>
<keyword evidence="10" id="KW-1185">Reference proteome</keyword>
<proteinExistence type="inferred from homology"/>
<feature type="domain" description="Glutamyl/glutaminyl-tRNA synthetase class Ib catalytic" evidence="8">
    <location>
        <begin position="6"/>
        <end position="288"/>
    </location>
</feature>
<comment type="similarity">
    <text evidence="7">Belongs to the class-I aminoacyl-tRNA synthetase family.</text>
</comment>
<evidence type="ECO:0000313" key="9">
    <source>
        <dbReference type="EMBL" id="MDT3766662.1"/>
    </source>
</evidence>
<dbReference type="NCBIfam" id="NF004315">
    <property type="entry name" value="PRK05710.1-4"/>
    <property type="match status" value="1"/>
</dbReference>
<organism evidence="9 10">
    <name type="scientific">Gleimia hominis</name>
    <dbReference type="NCBI Taxonomy" id="595468"/>
    <lineage>
        <taxon>Bacteria</taxon>
        <taxon>Bacillati</taxon>
        <taxon>Actinomycetota</taxon>
        <taxon>Actinomycetes</taxon>
        <taxon>Actinomycetales</taxon>
        <taxon>Actinomycetaceae</taxon>
        <taxon>Gleimia</taxon>
    </lineage>
</organism>
<evidence type="ECO:0000256" key="3">
    <source>
        <dbReference type="ARBA" id="ARBA00022741"/>
    </source>
</evidence>
<protein>
    <submittedName>
        <fullName evidence="9">tRNA glutamyl-Q(34) synthetase GluQRS</fullName>
        <ecNumber evidence="9">6.1.1.-</ecNumber>
    </submittedName>
</protein>
<evidence type="ECO:0000259" key="8">
    <source>
        <dbReference type="Pfam" id="PF00749"/>
    </source>
</evidence>
<comment type="caution">
    <text evidence="9">The sequence shown here is derived from an EMBL/GenBank/DDBJ whole genome shotgun (WGS) entry which is preliminary data.</text>
</comment>
<keyword evidence="7" id="KW-0648">Protein biosynthesis</keyword>
<dbReference type="EC" id="6.1.1.-" evidence="9"/>
<dbReference type="InterPro" id="IPR049940">
    <property type="entry name" value="GluQ/Sye"/>
</dbReference>
<gene>
    <name evidence="9" type="primary">gluQRS</name>
    <name evidence="9" type="ORF">QS713_01075</name>
</gene>
<dbReference type="RefSeq" id="WP_313271740.1">
    <property type="nucleotide sequence ID" value="NZ_JASXSX010000001.1"/>
</dbReference>
<dbReference type="PROSITE" id="PS00178">
    <property type="entry name" value="AA_TRNA_LIGASE_I"/>
    <property type="match status" value="1"/>
</dbReference>
<dbReference type="InterPro" id="IPR014729">
    <property type="entry name" value="Rossmann-like_a/b/a_fold"/>
</dbReference>
<keyword evidence="6 7" id="KW-0030">Aminoacyl-tRNA synthetase</keyword>
<dbReference type="EMBL" id="JASXSX010000001">
    <property type="protein sequence ID" value="MDT3766662.1"/>
    <property type="molecule type" value="Genomic_DNA"/>
</dbReference>
<dbReference type="SUPFAM" id="SSF52374">
    <property type="entry name" value="Nucleotidylyl transferase"/>
    <property type="match status" value="1"/>
</dbReference>
<sequence length="308" mass="34273">MSNTGRFAPSPSGDLHVGNLRTALLAWTLARQTGRRFVLRVEDIDRVREGAAARQVQDLRMLGLDWDGPVQYQSKRRSEHLQALETLRSKGLLFECFCSRKQIREAAVAPNGQVGHYPGTCRNLDAHQRDRKRAELLQQGRRPAWRLSPQVEKWPIEDAVWGKRADPIDCVVLQRGDGAVAYNLAAVVDDAHAGVDQVVRADDLLQTSSTQAYLAHELGFAQPTYVHVPLVVNARGDRLAKRDGAVTLRDLLALGYSVSDVIETIARSVGVQATTAKQFLHRFELARMPHSPWVFTPPQALTPPASQR</sequence>
<dbReference type="PANTHER" id="PTHR43311">
    <property type="entry name" value="GLUTAMATE--TRNA LIGASE"/>
    <property type="match status" value="1"/>
</dbReference>
<dbReference type="PRINTS" id="PR00987">
    <property type="entry name" value="TRNASYNTHGLU"/>
</dbReference>
<evidence type="ECO:0000256" key="6">
    <source>
        <dbReference type="ARBA" id="ARBA00023146"/>
    </source>
</evidence>
<dbReference type="InterPro" id="IPR000924">
    <property type="entry name" value="Glu/Gln-tRNA-synth"/>
</dbReference>
<dbReference type="Pfam" id="PF00749">
    <property type="entry name" value="tRNA-synt_1c"/>
    <property type="match status" value="1"/>
</dbReference>
<dbReference type="InterPro" id="IPR020058">
    <property type="entry name" value="Glu/Gln-tRNA-synth_Ib_cat-dom"/>
</dbReference>
<name>A0ABU3I8F3_9ACTO</name>
<dbReference type="GO" id="GO:0016874">
    <property type="term" value="F:ligase activity"/>
    <property type="evidence" value="ECO:0007669"/>
    <property type="project" value="UniProtKB-KW"/>
</dbReference>
<evidence type="ECO:0000256" key="2">
    <source>
        <dbReference type="ARBA" id="ARBA00022723"/>
    </source>
</evidence>
<evidence type="ECO:0000256" key="5">
    <source>
        <dbReference type="ARBA" id="ARBA00022840"/>
    </source>
</evidence>